<dbReference type="InterPro" id="IPR011990">
    <property type="entry name" value="TPR-like_helical_dom_sf"/>
</dbReference>
<accession>A0A9Q0K517</accession>
<keyword evidence="4" id="KW-0802">TPR repeat</keyword>
<dbReference type="GO" id="GO:0005886">
    <property type="term" value="C:plasma membrane"/>
    <property type="evidence" value="ECO:0007669"/>
    <property type="project" value="TreeGrafter"/>
</dbReference>
<dbReference type="Proteomes" id="UP001141806">
    <property type="component" value="Unassembled WGS sequence"/>
</dbReference>
<keyword evidence="7" id="KW-1185">Reference proteome</keyword>
<dbReference type="Gene3D" id="1.10.238.10">
    <property type="entry name" value="EF-hand"/>
    <property type="match status" value="1"/>
</dbReference>
<dbReference type="EMBL" id="JAMYWD010000008">
    <property type="protein sequence ID" value="KAJ4963092.1"/>
    <property type="molecule type" value="Genomic_DNA"/>
</dbReference>
<comment type="caution">
    <text evidence="6">The sequence shown here is derived from an EMBL/GenBank/DDBJ whole genome shotgun (WGS) entry which is preliminary data.</text>
</comment>
<name>A0A9Q0K517_9MAGN</name>
<feature type="repeat" description="TPR" evidence="4">
    <location>
        <begin position="389"/>
        <end position="422"/>
    </location>
</feature>
<evidence type="ECO:0000256" key="2">
    <source>
        <dbReference type="ARBA" id="ARBA00022771"/>
    </source>
</evidence>
<protein>
    <recommendedName>
        <fullName evidence="5">EF-hand domain-containing protein</fullName>
    </recommendedName>
</protein>
<dbReference type="Gene3D" id="3.30.60.90">
    <property type="match status" value="1"/>
</dbReference>
<dbReference type="PROSITE" id="PS50293">
    <property type="entry name" value="TPR_REGION"/>
    <property type="match status" value="1"/>
</dbReference>
<dbReference type="InterPro" id="IPR011992">
    <property type="entry name" value="EF-hand-dom_pair"/>
</dbReference>
<dbReference type="GO" id="GO:0005509">
    <property type="term" value="F:calcium ion binding"/>
    <property type="evidence" value="ECO:0007669"/>
    <property type="project" value="InterPro"/>
</dbReference>
<keyword evidence="1" id="KW-0479">Metal-binding</keyword>
<dbReference type="SUPFAM" id="SSF57850">
    <property type="entry name" value="RING/U-box"/>
    <property type="match status" value="1"/>
</dbReference>
<evidence type="ECO:0000256" key="1">
    <source>
        <dbReference type="ARBA" id="ARBA00022723"/>
    </source>
</evidence>
<dbReference type="AlphaFoldDB" id="A0A9Q0K517"/>
<dbReference type="InterPro" id="IPR019734">
    <property type="entry name" value="TPR_rpt"/>
</dbReference>
<feature type="repeat" description="TPR" evidence="4">
    <location>
        <begin position="245"/>
        <end position="278"/>
    </location>
</feature>
<feature type="domain" description="EF-hand" evidence="5">
    <location>
        <begin position="15"/>
        <end position="50"/>
    </location>
</feature>
<dbReference type="Pfam" id="PF13181">
    <property type="entry name" value="TPR_8"/>
    <property type="match status" value="1"/>
</dbReference>
<dbReference type="PROSITE" id="PS50222">
    <property type="entry name" value="EF_HAND_2"/>
    <property type="match status" value="1"/>
</dbReference>
<organism evidence="6 7">
    <name type="scientific">Protea cynaroides</name>
    <dbReference type="NCBI Taxonomy" id="273540"/>
    <lineage>
        <taxon>Eukaryota</taxon>
        <taxon>Viridiplantae</taxon>
        <taxon>Streptophyta</taxon>
        <taxon>Embryophyta</taxon>
        <taxon>Tracheophyta</taxon>
        <taxon>Spermatophyta</taxon>
        <taxon>Magnoliopsida</taxon>
        <taxon>Proteales</taxon>
        <taxon>Proteaceae</taxon>
        <taxon>Protea</taxon>
    </lineage>
</organism>
<keyword evidence="3" id="KW-0862">Zinc</keyword>
<evidence type="ECO:0000259" key="5">
    <source>
        <dbReference type="PROSITE" id="PS50222"/>
    </source>
</evidence>
<gene>
    <name evidence="6" type="ORF">NE237_023031</name>
</gene>
<feature type="repeat" description="TPR" evidence="4">
    <location>
        <begin position="423"/>
        <end position="456"/>
    </location>
</feature>
<dbReference type="InterPro" id="IPR043145">
    <property type="entry name" value="Znf_ZZ_sf"/>
</dbReference>
<dbReference type="PANTHER" id="PTHR45081:SF1">
    <property type="entry name" value="EF HAND FAMILY PROTEIN, PUTATIVE, EXPRESSED-RELATED"/>
    <property type="match status" value="1"/>
</dbReference>
<dbReference type="InterPro" id="IPR002048">
    <property type="entry name" value="EF_hand_dom"/>
</dbReference>
<keyword evidence="2" id="KW-0863">Zinc-finger</keyword>
<dbReference type="SMART" id="SM00028">
    <property type="entry name" value="TPR"/>
    <property type="match status" value="7"/>
</dbReference>
<feature type="repeat" description="TPR" evidence="4">
    <location>
        <begin position="355"/>
        <end position="388"/>
    </location>
</feature>
<evidence type="ECO:0000256" key="3">
    <source>
        <dbReference type="ARBA" id="ARBA00022833"/>
    </source>
</evidence>
<sequence>MASSPGSTPTTTMMTRRDKVRSIFDKFDISEDGGLSREEMGALVAAVNPNVKFSSEQISAILDEVFRSYSDYIENPLTGLSFDGLLRTYEDGAGNIDRDYSALFPPSQVTSITQLECSSSSSTSSMIVLDDNLMTPRRIQNLRVAPAWARSPNNGIDYESTWKLVEDLEIVIRRKIKASTLGQKNTYSNSSDGLSDNGWSTDLSVEFEDKRFVWDENCAEFKTLLKEVKEIRVAIDRNLSREEAFDRHMAIGRTLYDYRLFKEALESFQRAADLSPIDVRPHFRLGNCLCSLERLNEAKVCYILALELAETNSTRWLGLLPQVHVNLGIVLEGEGMLLGACEHYREAAILCPTHYRALKLLGSALFGVGEYGAAEKALEEAVFLNPEYPDAHCDLGSVLHAMGEDERAILEFQRAIDLNPSHLDALYNFGCLFREIGRYHRAAEMYGRVLGIQPDHWRAQVNRAVSLFGAGEAVDAQKALKEALKMTDRVELYDAMAHMKQLQKKNHGGRLSSFARKEVRSSENKNGLADGVDVTVVEASKFKTVGEKTTRRECLADALHIRDFQRITRLDQCDVSLLNKEMSGSQEWEPVSYSGSVETEKLISKAALEVILRKLLQFLIPETFQGAVKAVDQQILSVLDATSSGRVDLGIFYAVIAPICAGEPGNRKRTAFNALLWRSRKQGQGVIGKVDALIYIRYLRHIYFSSQGYSDLSVVHIEEDNTMISFPEFLQIFDDDRQGFGILSTLVKLETHDRIRHGRHSCDACQYPIIGPRFKEMTSHFSLCMTCYSDGNVPSKIKQEQYRFKEYWSAAEVVKDKLKLF</sequence>
<dbReference type="GO" id="GO:0008270">
    <property type="term" value="F:zinc ion binding"/>
    <property type="evidence" value="ECO:0007669"/>
    <property type="project" value="UniProtKB-KW"/>
</dbReference>
<evidence type="ECO:0000313" key="7">
    <source>
        <dbReference type="Proteomes" id="UP001141806"/>
    </source>
</evidence>
<dbReference type="Gene3D" id="1.25.40.10">
    <property type="entry name" value="Tetratricopeptide repeat domain"/>
    <property type="match status" value="3"/>
</dbReference>
<dbReference type="PANTHER" id="PTHR45081">
    <property type="entry name" value="EF HAND FAMILY PROTEIN, PUTATIVE, EXPRESSED-RELATED"/>
    <property type="match status" value="1"/>
</dbReference>
<dbReference type="SUPFAM" id="SSF48452">
    <property type="entry name" value="TPR-like"/>
    <property type="match status" value="1"/>
</dbReference>
<dbReference type="SUPFAM" id="SSF47473">
    <property type="entry name" value="EF-hand"/>
    <property type="match status" value="1"/>
</dbReference>
<reference evidence="6" key="1">
    <citation type="journal article" date="2023" name="Plant J.">
        <title>The genome of the king protea, Protea cynaroides.</title>
        <authorList>
            <person name="Chang J."/>
            <person name="Duong T.A."/>
            <person name="Schoeman C."/>
            <person name="Ma X."/>
            <person name="Roodt D."/>
            <person name="Barker N."/>
            <person name="Li Z."/>
            <person name="Van de Peer Y."/>
            <person name="Mizrachi E."/>
        </authorList>
    </citation>
    <scope>NUCLEOTIDE SEQUENCE</scope>
    <source>
        <tissue evidence="6">Young leaves</tissue>
    </source>
</reference>
<evidence type="ECO:0000313" key="6">
    <source>
        <dbReference type="EMBL" id="KAJ4963092.1"/>
    </source>
</evidence>
<evidence type="ECO:0000256" key="4">
    <source>
        <dbReference type="PROSITE-ProRule" id="PRU00339"/>
    </source>
</evidence>
<dbReference type="OrthoDB" id="9991317at2759"/>
<dbReference type="PROSITE" id="PS50005">
    <property type="entry name" value="TPR"/>
    <property type="match status" value="4"/>
</dbReference>
<proteinExistence type="predicted"/>
<dbReference type="Pfam" id="PF13432">
    <property type="entry name" value="TPR_16"/>
    <property type="match status" value="2"/>
</dbReference>